<proteinExistence type="predicted"/>
<protein>
    <submittedName>
        <fullName evidence="1">Uncharacterized protein</fullName>
    </submittedName>
</protein>
<evidence type="ECO:0000313" key="2">
    <source>
        <dbReference type="Proteomes" id="UP000008144"/>
    </source>
</evidence>
<evidence type="ECO:0000313" key="1">
    <source>
        <dbReference type="Ensembl" id="ENSCINP00000033621.1"/>
    </source>
</evidence>
<dbReference type="Proteomes" id="UP000008144">
    <property type="component" value="Chromosome 8"/>
</dbReference>
<sequence length="54" mass="6414">MKVPRCVEIPIEAILSGFIRVHLYCLWFRIKNFNSALTSVMQTKEKSCRTRRIE</sequence>
<dbReference type="InParanoid" id="H2XVD7"/>
<reference evidence="2" key="1">
    <citation type="journal article" date="2002" name="Science">
        <title>The draft genome of Ciona intestinalis: insights into chordate and vertebrate origins.</title>
        <authorList>
            <person name="Dehal P."/>
            <person name="Satou Y."/>
            <person name="Campbell R.K."/>
            <person name="Chapman J."/>
            <person name="Degnan B."/>
            <person name="De Tomaso A."/>
            <person name="Davidson B."/>
            <person name="Di Gregorio A."/>
            <person name="Gelpke M."/>
            <person name="Goodstein D.M."/>
            <person name="Harafuji N."/>
            <person name="Hastings K.E."/>
            <person name="Ho I."/>
            <person name="Hotta K."/>
            <person name="Huang W."/>
            <person name="Kawashima T."/>
            <person name="Lemaire P."/>
            <person name="Martinez D."/>
            <person name="Meinertzhagen I.A."/>
            <person name="Necula S."/>
            <person name="Nonaka M."/>
            <person name="Putnam N."/>
            <person name="Rash S."/>
            <person name="Saiga H."/>
            <person name="Satake M."/>
            <person name="Terry A."/>
            <person name="Yamada L."/>
            <person name="Wang H.G."/>
            <person name="Awazu S."/>
            <person name="Azumi K."/>
            <person name="Boore J."/>
            <person name="Branno M."/>
            <person name="Chin-Bow S."/>
            <person name="DeSantis R."/>
            <person name="Doyle S."/>
            <person name="Francino P."/>
            <person name="Keys D.N."/>
            <person name="Haga S."/>
            <person name="Hayashi H."/>
            <person name="Hino K."/>
            <person name="Imai K.S."/>
            <person name="Inaba K."/>
            <person name="Kano S."/>
            <person name="Kobayashi K."/>
            <person name="Kobayashi M."/>
            <person name="Lee B.I."/>
            <person name="Makabe K.W."/>
            <person name="Manohar C."/>
            <person name="Matassi G."/>
            <person name="Medina M."/>
            <person name="Mochizuki Y."/>
            <person name="Mount S."/>
            <person name="Morishita T."/>
            <person name="Miura S."/>
            <person name="Nakayama A."/>
            <person name="Nishizaka S."/>
            <person name="Nomoto H."/>
            <person name="Ohta F."/>
            <person name="Oishi K."/>
            <person name="Rigoutsos I."/>
            <person name="Sano M."/>
            <person name="Sasaki A."/>
            <person name="Sasakura Y."/>
            <person name="Shoguchi E."/>
            <person name="Shin-i T."/>
            <person name="Spagnuolo A."/>
            <person name="Stainier D."/>
            <person name="Suzuki M.M."/>
            <person name="Tassy O."/>
            <person name="Takatori N."/>
            <person name="Tokuoka M."/>
            <person name="Yagi K."/>
            <person name="Yoshizaki F."/>
            <person name="Wada S."/>
            <person name="Zhang C."/>
            <person name="Hyatt P.D."/>
            <person name="Larimer F."/>
            <person name="Detter C."/>
            <person name="Doggett N."/>
            <person name="Glavina T."/>
            <person name="Hawkins T."/>
            <person name="Richardson P."/>
            <person name="Lucas S."/>
            <person name="Kohara Y."/>
            <person name="Levine M."/>
            <person name="Satoh N."/>
            <person name="Rokhsar D.S."/>
        </authorList>
    </citation>
    <scope>NUCLEOTIDE SEQUENCE [LARGE SCALE GENOMIC DNA]</scope>
</reference>
<keyword evidence="2" id="KW-1185">Reference proteome</keyword>
<reference evidence="1" key="4">
    <citation type="submission" date="2025-09" db="UniProtKB">
        <authorList>
            <consortium name="Ensembl"/>
        </authorList>
    </citation>
    <scope>IDENTIFICATION</scope>
</reference>
<dbReference type="EMBL" id="EAAA01002669">
    <property type="status" value="NOT_ANNOTATED_CDS"/>
    <property type="molecule type" value="Genomic_DNA"/>
</dbReference>
<reference evidence="1" key="2">
    <citation type="journal article" date="2008" name="Genome Biol.">
        <title>Improved genome assembly and evidence-based global gene model set for the chordate Ciona intestinalis: new insight into intron and operon populations.</title>
        <authorList>
            <person name="Satou Y."/>
            <person name="Mineta K."/>
            <person name="Ogasawara M."/>
            <person name="Sasakura Y."/>
            <person name="Shoguchi E."/>
            <person name="Ueno K."/>
            <person name="Yamada L."/>
            <person name="Matsumoto J."/>
            <person name="Wasserscheid J."/>
            <person name="Dewar K."/>
            <person name="Wiley G.B."/>
            <person name="Macmil S.L."/>
            <person name="Roe B.A."/>
            <person name="Zeller R.W."/>
            <person name="Hastings K.E."/>
            <person name="Lemaire P."/>
            <person name="Lindquist E."/>
            <person name="Endo T."/>
            <person name="Hotta K."/>
            <person name="Inaba K."/>
        </authorList>
    </citation>
    <scope>NUCLEOTIDE SEQUENCE [LARGE SCALE GENOMIC DNA]</scope>
    <source>
        <strain evidence="1">wild type</strain>
    </source>
</reference>
<name>H2XVD7_CIOIN</name>
<dbReference type="Ensembl" id="ENSCINT00000035936.1">
    <property type="protein sequence ID" value="ENSCINP00000033621.1"/>
    <property type="gene ID" value="ENSCING00000018977.1"/>
</dbReference>
<reference evidence="1" key="3">
    <citation type="submission" date="2025-08" db="UniProtKB">
        <authorList>
            <consortium name="Ensembl"/>
        </authorList>
    </citation>
    <scope>IDENTIFICATION</scope>
</reference>
<organism evidence="1 2">
    <name type="scientific">Ciona intestinalis</name>
    <name type="common">Transparent sea squirt</name>
    <name type="synonym">Ascidia intestinalis</name>
    <dbReference type="NCBI Taxonomy" id="7719"/>
    <lineage>
        <taxon>Eukaryota</taxon>
        <taxon>Metazoa</taxon>
        <taxon>Chordata</taxon>
        <taxon>Tunicata</taxon>
        <taxon>Ascidiacea</taxon>
        <taxon>Phlebobranchia</taxon>
        <taxon>Cionidae</taxon>
        <taxon>Ciona</taxon>
    </lineage>
</organism>
<accession>H2XVD7</accession>
<dbReference type="HOGENOM" id="CLU_3049623_0_0_1"/>
<dbReference type="AlphaFoldDB" id="H2XVD7"/>